<sequence>MWLIPVALSRRLQNVSADTHSYPLKAIIKNQSETSLKLTSLTCGVRQCASIVLLIFILVECNPLDQNMEVITTGLLNLILTSTAWWIKIAIASPLRDRLASRFRVKVLVPVTGVLLQFLVVVSLGALIEAVPFLDLLRLETPHEMFDGCGLPLMISTRNSDSS</sequence>
<dbReference type="Proteomes" id="UP001151760">
    <property type="component" value="Unassembled WGS sequence"/>
</dbReference>
<feature type="transmembrane region" description="Helical" evidence="1">
    <location>
        <begin position="107"/>
        <end position="128"/>
    </location>
</feature>
<accession>A0ABQ5GV93</accession>
<reference evidence="2" key="1">
    <citation type="journal article" date="2022" name="Int. J. Mol. Sci.">
        <title>Draft Genome of Tanacetum Coccineum: Genomic Comparison of Closely Related Tanacetum-Family Plants.</title>
        <authorList>
            <person name="Yamashiro T."/>
            <person name="Shiraishi A."/>
            <person name="Nakayama K."/>
            <person name="Satake H."/>
        </authorList>
    </citation>
    <scope>NUCLEOTIDE SEQUENCE</scope>
</reference>
<evidence type="ECO:0000256" key="1">
    <source>
        <dbReference type="SAM" id="Phobius"/>
    </source>
</evidence>
<keyword evidence="1" id="KW-0472">Membrane</keyword>
<evidence type="ECO:0000313" key="2">
    <source>
        <dbReference type="EMBL" id="GJT79249.1"/>
    </source>
</evidence>
<feature type="transmembrane region" description="Helical" evidence="1">
    <location>
        <begin position="38"/>
        <end position="58"/>
    </location>
</feature>
<name>A0ABQ5GV93_9ASTR</name>
<proteinExistence type="predicted"/>
<feature type="transmembrane region" description="Helical" evidence="1">
    <location>
        <begin position="70"/>
        <end position="87"/>
    </location>
</feature>
<keyword evidence="1" id="KW-0812">Transmembrane</keyword>
<organism evidence="2 3">
    <name type="scientific">Tanacetum coccineum</name>
    <dbReference type="NCBI Taxonomy" id="301880"/>
    <lineage>
        <taxon>Eukaryota</taxon>
        <taxon>Viridiplantae</taxon>
        <taxon>Streptophyta</taxon>
        <taxon>Embryophyta</taxon>
        <taxon>Tracheophyta</taxon>
        <taxon>Spermatophyta</taxon>
        <taxon>Magnoliopsida</taxon>
        <taxon>eudicotyledons</taxon>
        <taxon>Gunneridae</taxon>
        <taxon>Pentapetalae</taxon>
        <taxon>asterids</taxon>
        <taxon>campanulids</taxon>
        <taxon>Asterales</taxon>
        <taxon>Asteraceae</taxon>
        <taxon>Asteroideae</taxon>
        <taxon>Anthemideae</taxon>
        <taxon>Anthemidinae</taxon>
        <taxon>Tanacetum</taxon>
    </lineage>
</organism>
<protein>
    <recommendedName>
        <fullName evidence="4">PIN-like protein</fullName>
    </recommendedName>
</protein>
<keyword evidence="1" id="KW-1133">Transmembrane helix</keyword>
<comment type="caution">
    <text evidence="2">The sequence shown here is derived from an EMBL/GenBank/DDBJ whole genome shotgun (WGS) entry which is preliminary data.</text>
</comment>
<evidence type="ECO:0008006" key="4">
    <source>
        <dbReference type="Google" id="ProtNLM"/>
    </source>
</evidence>
<keyword evidence="3" id="KW-1185">Reference proteome</keyword>
<dbReference type="EMBL" id="BQNB010018881">
    <property type="protein sequence ID" value="GJT79249.1"/>
    <property type="molecule type" value="Genomic_DNA"/>
</dbReference>
<reference evidence="2" key="2">
    <citation type="submission" date="2022-01" db="EMBL/GenBank/DDBJ databases">
        <authorList>
            <person name="Yamashiro T."/>
            <person name="Shiraishi A."/>
            <person name="Satake H."/>
            <person name="Nakayama K."/>
        </authorList>
    </citation>
    <scope>NUCLEOTIDE SEQUENCE</scope>
</reference>
<evidence type="ECO:0000313" key="3">
    <source>
        <dbReference type="Proteomes" id="UP001151760"/>
    </source>
</evidence>
<gene>
    <name evidence="2" type="ORF">Tco_1053591</name>
</gene>